<gene>
    <name evidence="2" type="ordered locus">KVU_0458</name>
</gene>
<feature type="region of interest" description="Disordered" evidence="1">
    <location>
        <begin position="346"/>
        <end position="411"/>
    </location>
</feature>
<feature type="compositionally biased region" description="Low complexity" evidence="1">
    <location>
        <begin position="369"/>
        <end position="382"/>
    </location>
</feature>
<protein>
    <submittedName>
        <fullName evidence="2">Uncharacterized protein</fullName>
    </submittedName>
</protein>
<feature type="compositionally biased region" description="Basic and acidic residues" evidence="1">
    <location>
        <begin position="301"/>
        <end position="315"/>
    </location>
</feature>
<dbReference type="AlphaFoldDB" id="F9YAC4"/>
<proteinExistence type="predicted"/>
<dbReference type="KEGG" id="kvl:KVU_0458"/>
<evidence type="ECO:0000256" key="1">
    <source>
        <dbReference type="SAM" id="MobiDB-lite"/>
    </source>
</evidence>
<feature type="compositionally biased region" description="Low complexity" evidence="1">
    <location>
        <begin position="226"/>
        <end position="242"/>
    </location>
</feature>
<keyword evidence="3" id="KW-1185">Reference proteome</keyword>
<name>F9YAC4_KETVW</name>
<evidence type="ECO:0000313" key="3">
    <source>
        <dbReference type="Proteomes" id="UP000000692"/>
    </source>
</evidence>
<feature type="region of interest" description="Disordered" evidence="1">
    <location>
        <begin position="221"/>
        <end position="254"/>
    </location>
</feature>
<evidence type="ECO:0000313" key="2">
    <source>
        <dbReference type="EMBL" id="AEM40297.1"/>
    </source>
</evidence>
<organism evidence="2 3">
    <name type="scientific">Ketogulonicigenium vulgare (strain WSH-001)</name>
    <dbReference type="NCBI Taxonomy" id="759362"/>
    <lineage>
        <taxon>Bacteria</taxon>
        <taxon>Pseudomonadati</taxon>
        <taxon>Pseudomonadota</taxon>
        <taxon>Alphaproteobacteria</taxon>
        <taxon>Rhodobacterales</taxon>
        <taxon>Roseobacteraceae</taxon>
        <taxon>Ketogulonicigenium</taxon>
    </lineage>
</organism>
<dbReference type="HOGENOM" id="CLU_653421_0_0_5"/>
<feature type="compositionally biased region" description="Basic residues" evidence="1">
    <location>
        <begin position="395"/>
        <end position="407"/>
    </location>
</feature>
<dbReference type="EMBL" id="CP002018">
    <property type="protein sequence ID" value="AEM40297.1"/>
    <property type="molecule type" value="Genomic_DNA"/>
</dbReference>
<sequence length="420" mass="46853">MFDIQREDRRGIEVIHRHVEKALNLRRVQVQRQDAVNTSGGDQVRDQLGRNRRAGAGAAILAGIAEIGDHGGDATRGRAAQRIRDDQQFHQVVVRGVRCRLDDEHILAADILVNLDIDLLVVEPLDAGVDQIDIHAPVHRHAAGNRARQGAVRIPRNQLGFGHQRHRIFLWQKGRNSPPTMRPLLAPQREICNGFVTDVCENIAVLKPLQQSVVKAVRGKRRFRPRAGPSRRQSAPAVARLPAPRPRRRSTGNTWRPHLAACGAGCGAGRRTGCCPRRGSSGCDLLRQNLPPGARPCYLRRGPDPATDHPADRRQTAPTDSGVWKTAARRACGGIRIPVRVWGRKSRLPRRPSDRSWCHQRSPRQCRLSTSSRPPSNPARPAHWQNARRPYGRAGQRHGPHRSRRGSRPAYRACLFRSAA</sequence>
<reference evidence="2 3" key="1">
    <citation type="journal article" date="2011" name="J. Bacteriol.">
        <title>Complete genome sequence of the industrial strain Ketogulonicigenium vulgare WSH-001.</title>
        <authorList>
            <person name="Liu L."/>
            <person name="Li Y."/>
            <person name="Zhang J."/>
            <person name="Zhou Z."/>
            <person name="Liu J."/>
            <person name="Li X."/>
            <person name="Zhou J."/>
            <person name="Du G."/>
            <person name="Wang L."/>
            <person name="Chen J."/>
        </authorList>
    </citation>
    <scope>NUCLEOTIDE SEQUENCE [LARGE SCALE GENOMIC DNA]</scope>
    <source>
        <strain evidence="2 3">WSH-001</strain>
    </source>
</reference>
<dbReference type="Proteomes" id="UP000000692">
    <property type="component" value="Chromosome"/>
</dbReference>
<feature type="region of interest" description="Disordered" evidence="1">
    <location>
        <begin position="294"/>
        <end position="325"/>
    </location>
</feature>
<dbReference type="eggNOG" id="ENOG502ZFXT">
    <property type="taxonomic scope" value="Bacteria"/>
</dbReference>
<accession>F9YAC4</accession>